<gene>
    <name evidence="2" type="ORF">SAMN06295879_0137</name>
</gene>
<protein>
    <recommendedName>
        <fullName evidence="4">Sortase family protein</fullName>
    </recommendedName>
</protein>
<evidence type="ECO:0000313" key="3">
    <source>
        <dbReference type="Proteomes" id="UP000189735"/>
    </source>
</evidence>
<dbReference type="AlphaFoldDB" id="A0A1T4WRB1"/>
<evidence type="ECO:0008006" key="4">
    <source>
        <dbReference type="Google" id="ProtNLM"/>
    </source>
</evidence>
<reference evidence="3" key="1">
    <citation type="submission" date="2017-02" db="EMBL/GenBank/DDBJ databases">
        <authorList>
            <person name="Varghese N."/>
            <person name="Submissions S."/>
        </authorList>
    </citation>
    <scope>NUCLEOTIDE SEQUENCE [LARGE SCALE GENOMIC DNA]</scope>
    <source>
        <strain evidence="3">VKM Ac-2052</strain>
    </source>
</reference>
<dbReference type="InterPro" id="IPR042001">
    <property type="entry name" value="Sortase_F"/>
</dbReference>
<sequence>MPELKSEGRRRRWVLLTVGAVAVVTLIVAGVGISQYFSAPLDLQGNRVLYEDFNPPSAKESGAIAQHGTDRFVVDSVGLDVPLGSLNSVKGVIEPPEFTSAYWVRDYGVAPADAATGTVFVVMHSLRNGGSGPGNYLIDVDKRTSKVALGAKIVVDDKSYTVTGSQVIDKPDVAKASDVWAEVPGRLVVITCLQRADGATTTQNVVIEAQEDTAQ</sequence>
<dbReference type="Proteomes" id="UP000189735">
    <property type="component" value="Unassembled WGS sequence"/>
</dbReference>
<dbReference type="EMBL" id="FUYG01000001">
    <property type="protein sequence ID" value="SKA79894.1"/>
    <property type="molecule type" value="Genomic_DNA"/>
</dbReference>
<accession>A0A1T4WRB1</accession>
<dbReference type="CDD" id="cd05829">
    <property type="entry name" value="Sortase_F"/>
    <property type="match status" value="1"/>
</dbReference>
<evidence type="ECO:0000256" key="1">
    <source>
        <dbReference type="SAM" id="Phobius"/>
    </source>
</evidence>
<keyword evidence="1" id="KW-0472">Membrane</keyword>
<proteinExistence type="predicted"/>
<keyword evidence="1" id="KW-1133">Transmembrane helix</keyword>
<dbReference type="RefSeq" id="WP_176141174.1">
    <property type="nucleotide sequence ID" value="NZ_FUYG01000001.1"/>
</dbReference>
<name>A0A1T4WRB1_9MICO</name>
<feature type="transmembrane region" description="Helical" evidence="1">
    <location>
        <begin position="12"/>
        <end position="37"/>
    </location>
</feature>
<organism evidence="2 3">
    <name type="scientific">Agreia bicolorata</name>
    <dbReference type="NCBI Taxonomy" id="110935"/>
    <lineage>
        <taxon>Bacteria</taxon>
        <taxon>Bacillati</taxon>
        <taxon>Actinomycetota</taxon>
        <taxon>Actinomycetes</taxon>
        <taxon>Micrococcales</taxon>
        <taxon>Microbacteriaceae</taxon>
        <taxon>Agreia</taxon>
    </lineage>
</organism>
<keyword evidence="1" id="KW-0812">Transmembrane</keyword>
<evidence type="ECO:0000313" key="2">
    <source>
        <dbReference type="EMBL" id="SKA79894.1"/>
    </source>
</evidence>